<proteinExistence type="inferred from homology"/>
<keyword evidence="12" id="KW-1185">Reference proteome</keyword>
<dbReference type="HAMAP" id="MF_01325_B">
    <property type="entry name" value="Ribosomal_uL3_B"/>
    <property type="match status" value="1"/>
</dbReference>
<dbReference type="InterPro" id="IPR019927">
    <property type="entry name" value="Ribosomal_uL3_bac/org-type"/>
</dbReference>
<evidence type="ECO:0000256" key="1">
    <source>
        <dbReference type="ARBA" id="ARBA00006540"/>
    </source>
</evidence>
<evidence type="ECO:0000256" key="5">
    <source>
        <dbReference type="ARBA" id="ARBA00023274"/>
    </source>
</evidence>
<evidence type="ECO:0000256" key="6">
    <source>
        <dbReference type="ARBA" id="ARBA00035243"/>
    </source>
</evidence>
<dbReference type="NCBIfam" id="TIGR03625">
    <property type="entry name" value="L3_bact"/>
    <property type="match status" value="1"/>
</dbReference>
<dbReference type="InterPro" id="IPR009000">
    <property type="entry name" value="Transl_B-barrel_sf"/>
</dbReference>
<keyword evidence="5 7" id="KW-0687">Ribonucleoprotein</keyword>
<dbReference type="SUPFAM" id="SSF50447">
    <property type="entry name" value="Translation proteins"/>
    <property type="match status" value="1"/>
</dbReference>
<dbReference type="GO" id="GO:0005840">
    <property type="term" value="C:ribosome"/>
    <property type="evidence" value="ECO:0007669"/>
    <property type="project" value="UniProtKB-KW"/>
</dbReference>
<sequence length="212" mass="22700">MAKGILGKKIGMTQVFAENGDMIPVTVVEIAPNVVLQKKSVENDGYEAIQLGFDDKKAARSNKPEAGHAAKASTSPKRYVKEFRNVDVAAYEVGQEVKVDIFAEGDVVDVTGTSKGKGFQGVIKRHGQSRGPMSHGSRYHRRPGSMGAVDPNRVFKGKALPGRTGGDVVTVQNLEVVRVDAERNVILIKGNVPGAKKSYVTINSAVKAKDAK</sequence>
<evidence type="ECO:0000313" key="11">
    <source>
        <dbReference type="EMBL" id="MFC7372658.1"/>
    </source>
</evidence>
<dbReference type="RefSeq" id="WP_379750228.1">
    <property type="nucleotide sequence ID" value="NZ_JBHTCP010000045.1"/>
</dbReference>
<dbReference type="PROSITE" id="PS00474">
    <property type="entry name" value="RIBOSOMAL_L3"/>
    <property type="match status" value="1"/>
</dbReference>
<protein>
    <recommendedName>
        <fullName evidence="6 7">Large ribosomal subunit protein uL3</fullName>
    </recommendedName>
</protein>
<evidence type="ECO:0000313" key="12">
    <source>
        <dbReference type="Proteomes" id="UP001596549"/>
    </source>
</evidence>
<dbReference type="Gene3D" id="3.30.160.810">
    <property type="match status" value="1"/>
</dbReference>
<dbReference type="PANTHER" id="PTHR11229">
    <property type="entry name" value="50S RIBOSOMAL PROTEIN L3"/>
    <property type="match status" value="1"/>
</dbReference>
<gene>
    <name evidence="7 11" type="primary">rplC</name>
    <name evidence="11" type="ORF">ACFQPF_13350</name>
</gene>
<keyword evidence="2 7" id="KW-0699">rRNA-binding</keyword>
<dbReference type="InterPro" id="IPR019926">
    <property type="entry name" value="Ribosomal_uL3_CS"/>
</dbReference>
<evidence type="ECO:0000256" key="2">
    <source>
        <dbReference type="ARBA" id="ARBA00022730"/>
    </source>
</evidence>
<keyword evidence="3 7" id="KW-0694">RNA-binding</keyword>
<comment type="function">
    <text evidence="7 9">One of the primary rRNA binding proteins, it binds directly near the 3'-end of the 23S rRNA, where it nucleates assembly of the 50S subunit.</text>
</comment>
<reference evidence="12" key="1">
    <citation type="journal article" date="2019" name="Int. J. Syst. Evol. Microbiol.">
        <title>The Global Catalogue of Microorganisms (GCM) 10K type strain sequencing project: providing services to taxonomists for standard genome sequencing and annotation.</title>
        <authorList>
            <consortium name="The Broad Institute Genomics Platform"/>
            <consortium name="The Broad Institute Genome Sequencing Center for Infectious Disease"/>
            <person name="Wu L."/>
            <person name="Ma J."/>
        </authorList>
    </citation>
    <scope>NUCLEOTIDE SEQUENCE [LARGE SCALE GENOMIC DNA]</scope>
    <source>
        <strain evidence="12">NBRC 106396</strain>
    </source>
</reference>
<comment type="subunit">
    <text evidence="7 9">Part of the 50S ribosomal subunit. Forms a cluster with proteins L14 and L19.</text>
</comment>
<evidence type="ECO:0000256" key="10">
    <source>
        <dbReference type="SAM" id="MobiDB-lite"/>
    </source>
</evidence>
<keyword evidence="4 7" id="KW-0689">Ribosomal protein</keyword>
<dbReference type="EMBL" id="JBHTCP010000045">
    <property type="protein sequence ID" value="MFC7372658.1"/>
    <property type="molecule type" value="Genomic_DNA"/>
</dbReference>
<organism evidence="11 12">
    <name type="scientific">Fictibacillus iocasae</name>
    <dbReference type="NCBI Taxonomy" id="2715437"/>
    <lineage>
        <taxon>Bacteria</taxon>
        <taxon>Bacillati</taxon>
        <taxon>Bacillota</taxon>
        <taxon>Bacilli</taxon>
        <taxon>Bacillales</taxon>
        <taxon>Fictibacillaceae</taxon>
        <taxon>Fictibacillus</taxon>
    </lineage>
</organism>
<evidence type="ECO:0000256" key="8">
    <source>
        <dbReference type="RuleBase" id="RU003905"/>
    </source>
</evidence>
<dbReference type="InterPro" id="IPR000597">
    <property type="entry name" value="Ribosomal_uL3"/>
</dbReference>
<evidence type="ECO:0000256" key="7">
    <source>
        <dbReference type="HAMAP-Rule" id="MF_01325"/>
    </source>
</evidence>
<accession>A0ABW2NTS6</accession>
<evidence type="ECO:0000256" key="9">
    <source>
        <dbReference type="RuleBase" id="RU003906"/>
    </source>
</evidence>
<dbReference type="PANTHER" id="PTHR11229:SF16">
    <property type="entry name" value="LARGE RIBOSOMAL SUBUNIT PROTEIN UL3C"/>
    <property type="match status" value="1"/>
</dbReference>
<dbReference type="Proteomes" id="UP001596549">
    <property type="component" value="Unassembled WGS sequence"/>
</dbReference>
<evidence type="ECO:0000256" key="3">
    <source>
        <dbReference type="ARBA" id="ARBA00022884"/>
    </source>
</evidence>
<comment type="similarity">
    <text evidence="1 7 8">Belongs to the universal ribosomal protein uL3 family.</text>
</comment>
<evidence type="ECO:0000256" key="4">
    <source>
        <dbReference type="ARBA" id="ARBA00022980"/>
    </source>
</evidence>
<dbReference type="Pfam" id="PF00297">
    <property type="entry name" value="Ribosomal_L3"/>
    <property type="match status" value="1"/>
</dbReference>
<name>A0ABW2NTS6_9BACL</name>
<feature type="region of interest" description="Disordered" evidence="10">
    <location>
        <begin position="118"/>
        <end position="151"/>
    </location>
</feature>
<dbReference type="Gene3D" id="2.40.30.10">
    <property type="entry name" value="Translation factors"/>
    <property type="match status" value="1"/>
</dbReference>
<comment type="caution">
    <text evidence="11">The sequence shown here is derived from an EMBL/GenBank/DDBJ whole genome shotgun (WGS) entry which is preliminary data.</text>
</comment>